<accession>A0A1F4TM05</accession>
<gene>
    <name evidence="6" type="primary">adk</name>
    <name evidence="10" type="ORF">A2462_00525</name>
</gene>
<keyword evidence="5 6" id="KW-0067">ATP-binding</keyword>
<evidence type="ECO:0000256" key="7">
    <source>
        <dbReference type="RuleBase" id="RU003330"/>
    </source>
</evidence>
<feature type="region of interest" description="NMP" evidence="6">
    <location>
        <begin position="33"/>
        <end position="62"/>
    </location>
</feature>
<dbReference type="HAMAP" id="MF_00235">
    <property type="entry name" value="Adenylate_kinase_Adk"/>
    <property type="match status" value="1"/>
</dbReference>
<evidence type="ECO:0000256" key="2">
    <source>
        <dbReference type="ARBA" id="ARBA00022727"/>
    </source>
</evidence>
<feature type="domain" description="Adenylate kinase active site lid" evidence="9">
    <location>
        <begin position="126"/>
        <end position="161"/>
    </location>
</feature>
<dbReference type="Pfam" id="PF05191">
    <property type="entry name" value="ADK_lid"/>
    <property type="match status" value="1"/>
</dbReference>
<dbReference type="UniPathway" id="UPA00588">
    <property type="reaction ID" value="UER00649"/>
</dbReference>
<feature type="binding site" evidence="6">
    <location>
        <position position="152"/>
    </location>
    <ligand>
        <name>Zn(2+)</name>
        <dbReference type="ChEBI" id="CHEBI:29105"/>
        <note>structural</note>
    </ligand>
</feature>
<dbReference type="NCBIfam" id="TIGR01351">
    <property type="entry name" value="adk"/>
    <property type="match status" value="1"/>
</dbReference>
<dbReference type="InterPro" id="IPR007862">
    <property type="entry name" value="Adenylate_kinase_lid-dom"/>
</dbReference>
<dbReference type="InterPro" id="IPR033690">
    <property type="entry name" value="Adenylat_kinase_CS"/>
</dbReference>
<comment type="catalytic activity">
    <reaction evidence="6 8">
        <text>AMP + ATP = 2 ADP</text>
        <dbReference type="Rhea" id="RHEA:12973"/>
        <dbReference type="ChEBI" id="CHEBI:30616"/>
        <dbReference type="ChEBI" id="CHEBI:456215"/>
        <dbReference type="ChEBI" id="CHEBI:456216"/>
        <dbReference type="EC" id="2.7.4.3"/>
    </reaction>
</comment>
<dbReference type="InterPro" id="IPR000850">
    <property type="entry name" value="Adenylat/UMP-CMP_kin"/>
</dbReference>
<evidence type="ECO:0000256" key="1">
    <source>
        <dbReference type="ARBA" id="ARBA00022679"/>
    </source>
</evidence>
<comment type="similarity">
    <text evidence="6 7">Belongs to the adenylate kinase family.</text>
</comment>
<dbReference type="PROSITE" id="PS00113">
    <property type="entry name" value="ADENYLATE_KINASE"/>
    <property type="match status" value="1"/>
</dbReference>
<evidence type="ECO:0000256" key="6">
    <source>
        <dbReference type="HAMAP-Rule" id="MF_00235"/>
    </source>
</evidence>
<dbReference type="Gene3D" id="3.40.50.300">
    <property type="entry name" value="P-loop containing nucleotide triphosphate hydrolases"/>
    <property type="match status" value="1"/>
</dbReference>
<dbReference type="GO" id="GO:0008270">
    <property type="term" value="F:zinc ion binding"/>
    <property type="evidence" value="ECO:0007669"/>
    <property type="project" value="UniProtKB-UniRule"/>
</dbReference>
<evidence type="ECO:0000256" key="5">
    <source>
        <dbReference type="ARBA" id="ARBA00022840"/>
    </source>
</evidence>
<evidence type="ECO:0000256" key="4">
    <source>
        <dbReference type="ARBA" id="ARBA00022777"/>
    </source>
</evidence>
<keyword evidence="4 6" id="KW-0418">Kinase</keyword>
<feature type="binding site" evidence="6">
    <location>
        <begin position="88"/>
        <end position="91"/>
    </location>
    <ligand>
        <name>AMP</name>
        <dbReference type="ChEBI" id="CHEBI:456215"/>
    </ligand>
</feature>
<dbReference type="GO" id="GO:0005524">
    <property type="term" value="F:ATP binding"/>
    <property type="evidence" value="ECO:0007669"/>
    <property type="project" value="UniProtKB-UniRule"/>
</dbReference>
<dbReference type="CDD" id="cd01428">
    <property type="entry name" value="ADK"/>
    <property type="match status" value="1"/>
</dbReference>
<feature type="binding site" evidence="6">
    <location>
        <position position="39"/>
    </location>
    <ligand>
        <name>AMP</name>
        <dbReference type="ChEBI" id="CHEBI:456215"/>
    </ligand>
</feature>
<feature type="binding site" evidence="6">
    <location>
        <position position="198"/>
    </location>
    <ligand>
        <name>ATP</name>
        <dbReference type="ChEBI" id="CHEBI:30616"/>
    </ligand>
</feature>
<sequence length="214" mass="23724">MRSNVFVFLGPPGSGKGTQAERLCSKMNLPHISLGDILRKEVREESEIGKQIKDILSAGNLVPDEITIGLTKVRVVMEDCRAGFVLDGFPRSAPQAEAFDEMPVVLDKVIYFDLTEEEVVKRLSGRRSCKSCGAVYHVAFKAPKAAGICDRCGAELYQRSDDVEAAIKNRFNVYGQQTMPLINHYEQLNKLVRIDANGSMDEVFTRLEAVVNGQ</sequence>
<organism evidence="10 11">
    <name type="scientific">candidate division WOR-1 bacterium RIFOXYC2_FULL_41_25</name>
    <dbReference type="NCBI Taxonomy" id="1802586"/>
    <lineage>
        <taxon>Bacteria</taxon>
        <taxon>Bacillati</taxon>
        <taxon>Saganbacteria</taxon>
    </lineage>
</organism>
<evidence type="ECO:0000313" key="10">
    <source>
        <dbReference type="EMBL" id="OGC33748.1"/>
    </source>
</evidence>
<dbReference type="EC" id="2.7.4.3" evidence="6 8"/>
<comment type="function">
    <text evidence="6">Catalyzes the reversible transfer of the terminal phosphate group between ATP and AMP. Plays an important role in cellular energy homeostasis and in adenine nucleotide metabolism.</text>
</comment>
<dbReference type="SUPFAM" id="SSF52540">
    <property type="entry name" value="P-loop containing nucleoside triphosphate hydrolases"/>
    <property type="match status" value="1"/>
</dbReference>
<dbReference type="PRINTS" id="PR00094">
    <property type="entry name" value="ADENYLTKNASE"/>
</dbReference>
<name>A0A1F4TM05_UNCSA</name>
<comment type="subunit">
    <text evidence="6 8">Monomer.</text>
</comment>
<evidence type="ECO:0000256" key="3">
    <source>
        <dbReference type="ARBA" id="ARBA00022741"/>
    </source>
</evidence>
<dbReference type="Pfam" id="PF00406">
    <property type="entry name" value="ADK"/>
    <property type="match status" value="1"/>
</dbReference>
<feature type="binding site" evidence="6">
    <location>
        <position position="95"/>
    </location>
    <ligand>
        <name>AMP</name>
        <dbReference type="ChEBI" id="CHEBI:456215"/>
    </ligand>
</feature>
<comment type="pathway">
    <text evidence="6">Purine metabolism; AMP biosynthesis via salvage pathway; AMP from ADP: step 1/1.</text>
</comment>
<feature type="binding site" evidence="6">
    <location>
        <position position="149"/>
    </location>
    <ligand>
        <name>Zn(2+)</name>
        <dbReference type="ChEBI" id="CHEBI:29105"/>
        <note>structural</note>
    </ligand>
</feature>
<feature type="binding site" evidence="6">
    <location>
        <position position="159"/>
    </location>
    <ligand>
        <name>AMP</name>
        <dbReference type="ChEBI" id="CHEBI:456215"/>
    </ligand>
</feature>
<dbReference type="GO" id="GO:0004017">
    <property type="term" value="F:AMP kinase activity"/>
    <property type="evidence" value="ECO:0007669"/>
    <property type="project" value="UniProtKB-UniRule"/>
</dbReference>
<feature type="binding site" evidence="6">
    <location>
        <position position="132"/>
    </location>
    <ligand>
        <name>Zn(2+)</name>
        <dbReference type="ChEBI" id="CHEBI:29105"/>
        <note>structural</note>
    </ligand>
</feature>
<keyword evidence="6" id="KW-0862">Zinc</keyword>
<dbReference type="AlphaFoldDB" id="A0A1F4TM05"/>
<dbReference type="NCBIfam" id="NF001380">
    <property type="entry name" value="PRK00279.1-2"/>
    <property type="match status" value="1"/>
</dbReference>
<comment type="caution">
    <text evidence="10">The sequence shown here is derived from an EMBL/GenBank/DDBJ whole genome shotgun (WGS) entry which is preliminary data.</text>
</comment>
<dbReference type="EMBL" id="MEUI01000028">
    <property type="protein sequence ID" value="OGC33748.1"/>
    <property type="molecule type" value="Genomic_DNA"/>
</dbReference>
<reference evidence="10 11" key="1">
    <citation type="journal article" date="2016" name="Nat. Commun.">
        <title>Thousands of microbial genomes shed light on interconnected biogeochemical processes in an aquifer system.</title>
        <authorList>
            <person name="Anantharaman K."/>
            <person name="Brown C.T."/>
            <person name="Hug L.A."/>
            <person name="Sharon I."/>
            <person name="Castelle C.J."/>
            <person name="Probst A.J."/>
            <person name="Thomas B.C."/>
            <person name="Singh A."/>
            <person name="Wilkins M.J."/>
            <person name="Karaoz U."/>
            <person name="Brodie E.L."/>
            <person name="Williams K.H."/>
            <person name="Hubbard S.S."/>
            <person name="Banfield J.F."/>
        </authorList>
    </citation>
    <scope>NUCLEOTIDE SEQUENCE [LARGE SCALE GENOMIC DNA]</scope>
</reference>
<feature type="binding site" evidence="6">
    <location>
        <position position="126"/>
    </location>
    <ligand>
        <name>ATP</name>
        <dbReference type="ChEBI" id="CHEBI:30616"/>
    </ligand>
</feature>
<feature type="binding site" evidence="6">
    <location>
        <position position="170"/>
    </location>
    <ligand>
        <name>AMP</name>
        <dbReference type="ChEBI" id="CHEBI:456215"/>
    </ligand>
</feature>
<keyword evidence="1 6" id="KW-0808">Transferase</keyword>
<dbReference type="GO" id="GO:0005737">
    <property type="term" value="C:cytoplasm"/>
    <property type="evidence" value="ECO:0007669"/>
    <property type="project" value="UniProtKB-SubCell"/>
</dbReference>
<feature type="binding site" evidence="6">
    <location>
        <begin position="13"/>
        <end position="18"/>
    </location>
    <ligand>
        <name>ATP</name>
        <dbReference type="ChEBI" id="CHEBI:30616"/>
    </ligand>
</feature>
<keyword evidence="6" id="KW-0479">Metal-binding</keyword>
<keyword evidence="2 6" id="KW-0545">Nucleotide biosynthesis</keyword>
<feature type="binding site" evidence="6">
    <location>
        <begin position="135"/>
        <end position="136"/>
    </location>
    <ligand>
        <name>ATP</name>
        <dbReference type="ChEBI" id="CHEBI:30616"/>
    </ligand>
</feature>
<comment type="subcellular location">
    <subcellularLocation>
        <location evidence="6 8">Cytoplasm</location>
    </subcellularLocation>
</comment>
<feature type="binding site" evidence="6">
    <location>
        <begin position="60"/>
        <end position="62"/>
    </location>
    <ligand>
        <name>AMP</name>
        <dbReference type="ChEBI" id="CHEBI:456215"/>
    </ligand>
</feature>
<dbReference type="NCBIfam" id="NF011100">
    <property type="entry name" value="PRK14527.1"/>
    <property type="match status" value="1"/>
</dbReference>
<comment type="caution">
    <text evidence="6">Lacks conserved residue(s) required for the propagation of feature annotation.</text>
</comment>
<comment type="domain">
    <text evidence="6">Consists of three domains, a large central CORE domain and two small peripheral domains, NMPbind and LID, which undergo movements during catalysis. The LID domain closes over the site of phosphoryl transfer upon ATP binding. Assembling and dissambling the active center during each catalytic cycle provides an effective means to prevent ATP hydrolysis. Some bacteria have evolved a zinc-coordinating structure that stabilizes the LID domain.</text>
</comment>
<dbReference type="InterPro" id="IPR027417">
    <property type="entry name" value="P-loop_NTPase"/>
</dbReference>
<evidence type="ECO:0000256" key="8">
    <source>
        <dbReference type="RuleBase" id="RU003331"/>
    </source>
</evidence>
<proteinExistence type="inferred from homology"/>
<dbReference type="PANTHER" id="PTHR23359">
    <property type="entry name" value="NUCLEOTIDE KINASE"/>
    <property type="match status" value="1"/>
</dbReference>
<keyword evidence="6" id="KW-0963">Cytoplasm</keyword>
<dbReference type="Proteomes" id="UP000177309">
    <property type="component" value="Unassembled WGS sequence"/>
</dbReference>
<protein>
    <recommendedName>
        <fullName evidence="6 8">Adenylate kinase</fullName>
        <shortName evidence="6">AK</shortName>
        <ecNumber evidence="6 8">2.7.4.3</ecNumber>
    </recommendedName>
    <alternativeName>
        <fullName evidence="6">ATP-AMP transphosphorylase</fullName>
    </alternativeName>
    <alternativeName>
        <fullName evidence="6">ATP:AMP phosphotransferase</fullName>
    </alternativeName>
    <alternativeName>
        <fullName evidence="6">Adenylate monophosphate kinase</fullName>
    </alternativeName>
</protein>
<evidence type="ECO:0000313" key="11">
    <source>
        <dbReference type="Proteomes" id="UP000177309"/>
    </source>
</evidence>
<dbReference type="GO" id="GO:0044209">
    <property type="term" value="P:AMP salvage"/>
    <property type="evidence" value="ECO:0007669"/>
    <property type="project" value="UniProtKB-UniRule"/>
</dbReference>
<evidence type="ECO:0000259" key="9">
    <source>
        <dbReference type="Pfam" id="PF05191"/>
    </source>
</evidence>
<keyword evidence="3 6" id="KW-0547">Nucleotide-binding</keyword>
<dbReference type="InterPro" id="IPR006259">
    <property type="entry name" value="Adenyl_kin_sub"/>
</dbReference>
<dbReference type="FunFam" id="3.40.50.300:FF:000106">
    <property type="entry name" value="Adenylate kinase mitochondrial"/>
    <property type="match status" value="1"/>
</dbReference>
<feature type="region of interest" description="LID" evidence="6">
    <location>
        <begin position="125"/>
        <end position="162"/>
    </location>
</feature>
<dbReference type="NCBIfam" id="NF001381">
    <property type="entry name" value="PRK00279.1-3"/>
    <property type="match status" value="1"/>
</dbReference>
<feature type="binding site" evidence="6">
    <location>
        <position position="129"/>
    </location>
    <ligand>
        <name>Zn(2+)</name>
        <dbReference type="ChEBI" id="CHEBI:29105"/>
        <note>structural</note>
    </ligand>
</feature>